<evidence type="ECO:0000313" key="1">
    <source>
        <dbReference type="EMBL" id="KAH7662071.1"/>
    </source>
</evidence>
<dbReference type="Proteomes" id="UP000827976">
    <property type="component" value="Chromosome 15"/>
</dbReference>
<sequence>MASSGRIVKCAAILILSLIVMLGGVAARNLYGSKLHPKHTDFVSRGVLEAIRRIPITERLSRHSPSFDLHYYNNSSFDLHL</sequence>
<name>A0ACB7UNU1_DIOAL</name>
<protein>
    <submittedName>
        <fullName evidence="1">Uncharacterized protein</fullName>
    </submittedName>
</protein>
<evidence type="ECO:0000313" key="2">
    <source>
        <dbReference type="Proteomes" id="UP000827976"/>
    </source>
</evidence>
<organism evidence="1 2">
    <name type="scientific">Dioscorea alata</name>
    <name type="common">Purple yam</name>
    <dbReference type="NCBI Taxonomy" id="55571"/>
    <lineage>
        <taxon>Eukaryota</taxon>
        <taxon>Viridiplantae</taxon>
        <taxon>Streptophyta</taxon>
        <taxon>Embryophyta</taxon>
        <taxon>Tracheophyta</taxon>
        <taxon>Spermatophyta</taxon>
        <taxon>Magnoliopsida</taxon>
        <taxon>Liliopsida</taxon>
        <taxon>Dioscoreales</taxon>
        <taxon>Dioscoreaceae</taxon>
        <taxon>Dioscorea</taxon>
    </lineage>
</organism>
<keyword evidence="2" id="KW-1185">Reference proteome</keyword>
<gene>
    <name evidence="1" type="ORF">IHE45_15G107200</name>
</gene>
<accession>A0ACB7UNU1</accession>
<proteinExistence type="predicted"/>
<reference evidence="2" key="1">
    <citation type="journal article" date="2022" name="Nat. Commun.">
        <title>Chromosome evolution and the genetic basis of agronomically important traits in greater yam.</title>
        <authorList>
            <person name="Bredeson J.V."/>
            <person name="Lyons J.B."/>
            <person name="Oniyinde I.O."/>
            <person name="Okereke N.R."/>
            <person name="Kolade O."/>
            <person name="Nnabue I."/>
            <person name="Nwadili C.O."/>
            <person name="Hribova E."/>
            <person name="Parker M."/>
            <person name="Nwogha J."/>
            <person name="Shu S."/>
            <person name="Carlson J."/>
            <person name="Kariba R."/>
            <person name="Muthemba S."/>
            <person name="Knop K."/>
            <person name="Barton G.J."/>
            <person name="Sherwood A.V."/>
            <person name="Lopez-Montes A."/>
            <person name="Asiedu R."/>
            <person name="Jamnadass R."/>
            <person name="Muchugi A."/>
            <person name="Goodstein D."/>
            <person name="Egesi C.N."/>
            <person name="Featherston J."/>
            <person name="Asfaw A."/>
            <person name="Simpson G.G."/>
            <person name="Dolezel J."/>
            <person name="Hendre P.S."/>
            <person name="Van Deynze A."/>
            <person name="Kumar P.L."/>
            <person name="Obidiegwu J.E."/>
            <person name="Bhattacharjee R."/>
            <person name="Rokhsar D.S."/>
        </authorList>
    </citation>
    <scope>NUCLEOTIDE SEQUENCE [LARGE SCALE GENOMIC DNA]</scope>
    <source>
        <strain evidence="2">cv. TDa95/00328</strain>
    </source>
</reference>
<comment type="caution">
    <text evidence="1">The sequence shown here is derived from an EMBL/GenBank/DDBJ whole genome shotgun (WGS) entry which is preliminary data.</text>
</comment>
<dbReference type="EMBL" id="CM037025">
    <property type="protein sequence ID" value="KAH7662071.1"/>
    <property type="molecule type" value="Genomic_DNA"/>
</dbReference>